<proteinExistence type="predicted"/>
<reference evidence="3 5" key="2">
    <citation type="submission" date="2016-11" db="EMBL/GenBank/DDBJ databases">
        <title>Mixed transmission modes and dynamic genome evolution in an obligate animal-bacterial symbiosis.</title>
        <authorList>
            <person name="Russell S.L."/>
            <person name="Corbett-Detig R.B."/>
            <person name="Cavanaugh C.M."/>
        </authorList>
    </citation>
    <scope>NUCLEOTIDE SEQUENCE [LARGE SCALE GENOMIC DNA]</scope>
    <source>
        <strain evidence="3">MA-KB16</strain>
    </source>
</reference>
<dbReference type="InterPro" id="IPR025487">
    <property type="entry name" value="DUF4379"/>
</dbReference>
<protein>
    <recommendedName>
        <fullName evidence="1">Treble clef zinc finger domain-containing protein</fullName>
    </recommendedName>
</protein>
<dbReference type="STRING" id="2340.JV46_13390"/>
<evidence type="ECO:0000313" key="3">
    <source>
        <dbReference type="EMBL" id="OOY34570.1"/>
    </source>
</evidence>
<dbReference type="Pfam" id="PF14311">
    <property type="entry name" value="DUF4379"/>
    <property type="match status" value="3"/>
</dbReference>
<feature type="domain" description="Treble clef zinc finger" evidence="1">
    <location>
        <begin position="205"/>
        <end position="240"/>
    </location>
</feature>
<organism evidence="2 4">
    <name type="scientific">Solemya velum gill symbiont</name>
    <dbReference type="NCBI Taxonomy" id="2340"/>
    <lineage>
        <taxon>Bacteria</taxon>
        <taxon>Pseudomonadati</taxon>
        <taxon>Pseudomonadota</taxon>
        <taxon>Gammaproteobacteria</taxon>
        <taxon>sulfur-oxidizing symbionts</taxon>
    </lineage>
</organism>
<dbReference type="EMBL" id="JRAA01000001">
    <property type="protein sequence ID" value="KHF25872.1"/>
    <property type="molecule type" value="Genomic_DNA"/>
</dbReference>
<feature type="domain" description="Treble clef zinc finger" evidence="1">
    <location>
        <begin position="34"/>
        <end position="59"/>
    </location>
</feature>
<name>A0A0B0HB77_SOVGS</name>
<dbReference type="eggNOG" id="COG1996">
    <property type="taxonomic scope" value="Bacteria"/>
</dbReference>
<feature type="domain" description="Treble clef zinc finger" evidence="1">
    <location>
        <begin position="326"/>
        <end position="357"/>
    </location>
</feature>
<dbReference type="PATRIC" id="fig|2340.3.peg.384"/>
<gene>
    <name evidence="3" type="ORF">BOV88_09725</name>
    <name evidence="2" type="ORF">JV46_13390</name>
</gene>
<comment type="caution">
    <text evidence="2">The sequence shown here is derived from an EMBL/GenBank/DDBJ whole genome shotgun (WGS) entry which is preliminary data.</text>
</comment>
<dbReference type="EMBL" id="MPNX01000014">
    <property type="protein sequence ID" value="OOY34570.1"/>
    <property type="molecule type" value="Genomic_DNA"/>
</dbReference>
<dbReference type="Proteomes" id="UP000030856">
    <property type="component" value="Unassembled WGS sequence"/>
</dbReference>
<evidence type="ECO:0000313" key="4">
    <source>
        <dbReference type="Proteomes" id="UP000030856"/>
    </source>
</evidence>
<evidence type="ECO:0000313" key="2">
    <source>
        <dbReference type="EMBL" id="KHF25872.1"/>
    </source>
</evidence>
<evidence type="ECO:0000313" key="5">
    <source>
        <dbReference type="Proteomes" id="UP000190962"/>
    </source>
</evidence>
<dbReference type="OrthoDB" id="3196679at2"/>
<evidence type="ECO:0000259" key="1">
    <source>
        <dbReference type="Pfam" id="PF14311"/>
    </source>
</evidence>
<sequence>MPKKLTKEIVNQRLSDREIELVGEYSNKAKITTFRCQNGHEWQASPGNVMRGTGCPHCPTRSSLSKSAVNERIADRRIKLIGNYSNARTKTTFKCGKGHEWLATPGSVMRGSSCPVCAGNAPLTKEIVNDRIAKRGIELISEYVNTDTRATFRCKKGHEWQTKPGDVLSGKGCRVCAGLAPLTKEIVNERLAERGIELIGDYSANHTKTTFRCKKGHEWEAAPSSIYKKEGSGCPYCSNRSTLSRADVNRCIANRGLFLAGKYIDDITHTTFKCKHGHLWEAIPDKVIGGQDCPVCAGNAPLTKETVNERIRERGLKLVGDYISANTKTVFKCQSKHEWKATPGSILAGTGCPSCAEHGFNPDKPAILYYLKIETRNQRVYKIGITNRTVEERFTGDMDKITILNIEHYEVGADAHEKEQQLLKQCAEYRYIGDDILSQGGNTELFTKDILGLD</sequence>
<dbReference type="Proteomes" id="UP000190962">
    <property type="component" value="Unassembled WGS sequence"/>
</dbReference>
<accession>A0A0B0HB77</accession>
<dbReference type="RefSeq" id="WP_078453251.1">
    <property type="nucleotide sequence ID" value="NZ_JRAA01000001.1"/>
</dbReference>
<keyword evidence="4" id="KW-1185">Reference proteome</keyword>
<reference evidence="2 4" key="1">
    <citation type="journal article" date="2014" name="BMC Genomics">
        <title>The genome of the intracellular bacterium of the coastal bivalve, Solemya velum: a blueprint for thriving in and out of symbiosis.</title>
        <authorList>
            <person name="Dmytrenko O."/>
            <person name="Russell S.L."/>
            <person name="Loo W.T."/>
            <person name="Fontanez K.M."/>
            <person name="Liao L."/>
            <person name="Roeselers G."/>
            <person name="Sharma R."/>
            <person name="Stewart F.J."/>
            <person name="Newton I.L."/>
            <person name="Woyke T."/>
            <person name="Wu D."/>
            <person name="Lang J.M."/>
            <person name="Eisen J.A."/>
            <person name="Cavanaugh C.M."/>
        </authorList>
    </citation>
    <scope>NUCLEOTIDE SEQUENCE [LARGE SCALE GENOMIC DNA]</scope>
    <source>
        <strain evidence="2 4">WH</strain>
    </source>
</reference>
<dbReference type="AlphaFoldDB" id="A0A0B0HB77"/>